<feature type="signal peptide" evidence="1">
    <location>
        <begin position="1"/>
        <end position="22"/>
    </location>
</feature>
<dbReference type="EMBL" id="JIBK01000002">
    <property type="protein sequence ID" value="POM82018.1"/>
    <property type="molecule type" value="Genomic_DNA"/>
</dbReference>
<dbReference type="VEuPathDB" id="CryptoDB:CmeUKMEL1_00295"/>
<keyword evidence="3" id="KW-1185">Reference proteome</keyword>
<keyword evidence="1" id="KW-0732">Signal</keyword>
<dbReference type="OrthoDB" id="344060at2759"/>
<gene>
    <name evidence="2" type="ORF">CmeUKMEL1_00295</name>
</gene>
<accession>A0A2P4YW45</accession>
<sequence length="297" mass="34671">MKSIFLAFLVVIFFFLVITSKGEENEKLVKISKQFLVEICKNLRISENPEDLVNCYKSSIYFRDYLWVIAYILEEKKSFKTQMILPKGVIDDKNCVEINLQQCITIVNFLINKSSISVEYNAINSMVSPPIEECNFENTNLLLSLNALWMDNSSKISDLTQGVIMGRGYQELIQFTSPFLDLSTRICQDVKMYLFTEKYKMKLKATIKNLIQYKNLSLTIPDPVYVRLPLKYDEELDLNWLYCQDLPKYLNKLDEKSNQIKLDLRGKSLIINKDIITKCTVKNNNKVMKIITWKIVN</sequence>
<evidence type="ECO:0000313" key="2">
    <source>
        <dbReference type="EMBL" id="POM82018.1"/>
    </source>
</evidence>
<organism evidence="2 3">
    <name type="scientific">Cryptosporidium meleagridis</name>
    <dbReference type="NCBI Taxonomy" id="93969"/>
    <lineage>
        <taxon>Eukaryota</taxon>
        <taxon>Sar</taxon>
        <taxon>Alveolata</taxon>
        <taxon>Apicomplexa</taxon>
        <taxon>Conoidasida</taxon>
        <taxon>Coccidia</taxon>
        <taxon>Eucoccidiorida</taxon>
        <taxon>Eimeriorina</taxon>
        <taxon>Cryptosporidiidae</taxon>
        <taxon>Cryptosporidium</taxon>
    </lineage>
</organism>
<reference evidence="2 3" key="1">
    <citation type="submission" date="2014-04" db="EMBL/GenBank/DDBJ databases">
        <title>Comparative Genomics of Cryptosporidium Species.</title>
        <authorList>
            <person name="Silva J.C."/>
            <person name="Su Q."/>
            <person name="Chalmers R."/>
            <person name="Chibucos M.C."/>
            <person name="Elwin K."/>
            <person name="Godinez A."/>
            <person name="Guo F."/>
            <person name="Huynh K."/>
            <person name="Orvis J."/>
            <person name="Ott S."/>
            <person name="Sadzewicz L."/>
            <person name="Sengamalay N."/>
            <person name="Shetty A."/>
            <person name="Sun M."/>
            <person name="Tallon L."/>
            <person name="Xiao L."/>
            <person name="Zhang H."/>
            <person name="Fraser C.M."/>
            <person name="Zhu G."/>
            <person name="Kissinger J."/>
            <person name="Widmer G."/>
        </authorList>
    </citation>
    <scope>NUCLEOTIDE SEQUENCE [LARGE SCALE GENOMIC DNA]</scope>
    <source>
        <strain evidence="2 3">UKMEL1</strain>
    </source>
</reference>
<evidence type="ECO:0000256" key="1">
    <source>
        <dbReference type="SAM" id="SignalP"/>
    </source>
</evidence>
<evidence type="ECO:0000313" key="3">
    <source>
        <dbReference type="Proteomes" id="UP000236928"/>
    </source>
</evidence>
<dbReference type="AlphaFoldDB" id="A0A2P4YW45"/>
<name>A0A2P4YW45_9CRYT</name>
<evidence type="ECO:0008006" key="4">
    <source>
        <dbReference type="Google" id="ProtNLM"/>
    </source>
</evidence>
<feature type="chain" id="PRO_5015195147" description="Integral membrane protein" evidence="1">
    <location>
        <begin position="23"/>
        <end position="297"/>
    </location>
</feature>
<protein>
    <recommendedName>
        <fullName evidence="4">Integral membrane protein</fullName>
    </recommendedName>
</protein>
<proteinExistence type="predicted"/>
<dbReference type="Proteomes" id="UP000236928">
    <property type="component" value="Unassembled WGS sequence"/>
</dbReference>
<comment type="caution">
    <text evidence="2">The sequence shown here is derived from an EMBL/GenBank/DDBJ whole genome shotgun (WGS) entry which is preliminary data.</text>
</comment>